<dbReference type="STRING" id="1387353.BSF38_01637"/>
<dbReference type="EMBL" id="CP019082">
    <property type="protein sequence ID" value="APW60171.1"/>
    <property type="molecule type" value="Genomic_DNA"/>
</dbReference>
<dbReference type="InterPro" id="IPR017850">
    <property type="entry name" value="Alkaline_phosphatase_core_sf"/>
</dbReference>
<dbReference type="SUPFAM" id="SSF53649">
    <property type="entry name" value="Alkaline phosphatase-like"/>
    <property type="match status" value="1"/>
</dbReference>
<accession>A0A1U7CMM7</accession>
<dbReference type="Gene3D" id="3.40.720.10">
    <property type="entry name" value="Alkaline Phosphatase, subunit A"/>
    <property type="match status" value="1"/>
</dbReference>
<evidence type="ECO:0000313" key="2">
    <source>
        <dbReference type="Proteomes" id="UP000186309"/>
    </source>
</evidence>
<evidence type="ECO:0000313" key="1">
    <source>
        <dbReference type="EMBL" id="APW60171.1"/>
    </source>
</evidence>
<dbReference type="InterPro" id="IPR006311">
    <property type="entry name" value="TAT_signal"/>
</dbReference>
<dbReference type="Pfam" id="PF07394">
    <property type="entry name" value="DUF1501"/>
    <property type="match status" value="1"/>
</dbReference>
<name>A0A1U7CMM7_9BACT</name>
<dbReference type="AlphaFoldDB" id="A0A1U7CMM7"/>
<evidence type="ECO:0008006" key="3">
    <source>
        <dbReference type="Google" id="ProtNLM"/>
    </source>
</evidence>
<dbReference type="PANTHER" id="PTHR43737">
    <property type="entry name" value="BLL7424 PROTEIN"/>
    <property type="match status" value="1"/>
</dbReference>
<organism evidence="1 2">
    <name type="scientific">Paludisphaera borealis</name>
    <dbReference type="NCBI Taxonomy" id="1387353"/>
    <lineage>
        <taxon>Bacteria</taxon>
        <taxon>Pseudomonadati</taxon>
        <taxon>Planctomycetota</taxon>
        <taxon>Planctomycetia</taxon>
        <taxon>Isosphaerales</taxon>
        <taxon>Isosphaeraceae</taxon>
        <taxon>Paludisphaera</taxon>
    </lineage>
</organism>
<proteinExistence type="predicted"/>
<gene>
    <name evidence="1" type="ORF">BSF38_01637</name>
</gene>
<dbReference type="PROSITE" id="PS51318">
    <property type="entry name" value="TAT"/>
    <property type="match status" value="1"/>
</dbReference>
<reference evidence="2" key="1">
    <citation type="submission" date="2016-12" db="EMBL/GenBank/DDBJ databases">
        <title>Comparative genomics of four Isosphaeraceae planctomycetes: a common pool of plasmids and glycoside hydrolase genes.</title>
        <authorList>
            <person name="Ivanova A."/>
        </authorList>
    </citation>
    <scope>NUCLEOTIDE SEQUENCE [LARGE SCALE GENOMIC DNA]</scope>
    <source>
        <strain evidence="2">PX4</strain>
    </source>
</reference>
<dbReference type="OrthoDB" id="248450at2"/>
<sequence>MNLRGIQESVGSRMTRRGFVQVGYSGLLGMSLPGLLAARAGAAGLAGTGTTGKAKSVIVILLSGGLGQHDSFDMKPEAPDTIRGEFKPIQTAVPGVHFCEHLPRLAARADQLAVVRSMSHPEGNHLVAVHRVLTGHPSNPRGASDLDRVASRDDFPCYGAVLNHLRSRNDGVPNGVSLPLRLVEGPLTWPGQDGGFLGPRNDPWQLRLDPNRPEVRDDSLTLPEGLDSQRLHLRRHLLGQTSVSGPNDPFLDQQDAALAMLCNGKVGTALDLDREDPRLADRYGKHVFGRSLLIARRLVEIGVPVIQATMGIVQTWDTHVSNFPRLKDELLPALDRAVSALLDDLKLRGLLDETLVVMLGEFGRTPRVHELTPGAVPGRDHWPAVFPAVFAGAGVVGGQMIGRSDKIGAYAVTKTFGPPDLAATVYKALGVDPATELRDRLGRPLQLCSGDVIDPLYSAVDV</sequence>
<dbReference type="KEGG" id="pbor:BSF38_01637"/>
<protein>
    <recommendedName>
        <fullName evidence="3">DUF1501 domain-containing protein</fullName>
    </recommendedName>
</protein>
<dbReference type="RefSeq" id="WP_076344622.1">
    <property type="nucleotide sequence ID" value="NZ_CP019082.1"/>
</dbReference>
<dbReference type="PANTHER" id="PTHR43737:SF1">
    <property type="entry name" value="DUF1501 DOMAIN-CONTAINING PROTEIN"/>
    <property type="match status" value="1"/>
</dbReference>
<keyword evidence="2" id="KW-1185">Reference proteome</keyword>
<dbReference type="InterPro" id="IPR010869">
    <property type="entry name" value="DUF1501"/>
</dbReference>
<dbReference type="Proteomes" id="UP000186309">
    <property type="component" value="Chromosome"/>
</dbReference>